<dbReference type="InterPro" id="IPR016155">
    <property type="entry name" value="Mopterin_synth/thiamin_S_b"/>
</dbReference>
<proteinExistence type="predicted"/>
<dbReference type="InterPro" id="IPR003749">
    <property type="entry name" value="ThiS/MoaD-like"/>
</dbReference>
<organism evidence="1 2">
    <name type="scientific">Pseudaminobacter salicylatoxidans</name>
    <dbReference type="NCBI Taxonomy" id="93369"/>
    <lineage>
        <taxon>Bacteria</taxon>
        <taxon>Pseudomonadati</taxon>
        <taxon>Pseudomonadota</taxon>
        <taxon>Alphaproteobacteria</taxon>
        <taxon>Hyphomicrobiales</taxon>
        <taxon>Phyllobacteriaceae</taxon>
        <taxon>Pseudaminobacter</taxon>
    </lineage>
</organism>
<dbReference type="STRING" id="1192868.GCA_000304395_02229"/>
<dbReference type="Pfam" id="PF02597">
    <property type="entry name" value="ThiS"/>
    <property type="match status" value="1"/>
</dbReference>
<dbReference type="Gene3D" id="3.10.20.30">
    <property type="match status" value="1"/>
</dbReference>
<gene>
    <name evidence="1" type="ORF">C7441_105236</name>
</gene>
<dbReference type="CDD" id="cd00565">
    <property type="entry name" value="Ubl_ThiS"/>
    <property type="match status" value="1"/>
</dbReference>
<evidence type="ECO:0000313" key="2">
    <source>
        <dbReference type="Proteomes" id="UP000245396"/>
    </source>
</evidence>
<dbReference type="AlphaFoldDB" id="A0A316C9A9"/>
<dbReference type="SUPFAM" id="SSF54285">
    <property type="entry name" value="MoaD/ThiS"/>
    <property type="match status" value="1"/>
</dbReference>
<dbReference type="EMBL" id="QGGG01000005">
    <property type="protein sequence ID" value="PWJ84617.1"/>
    <property type="molecule type" value="Genomic_DNA"/>
</dbReference>
<name>A0A316C9A9_PSESE</name>
<keyword evidence="2" id="KW-1185">Reference proteome</keyword>
<accession>A0A316C9A9</accession>
<evidence type="ECO:0000313" key="1">
    <source>
        <dbReference type="EMBL" id="PWJ84617.1"/>
    </source>
</evidence>
<dbReference type="InterPro" id="IPR012675">
    <property type="entry name" value="Beta-grasp_dom_sf"/>
</dbReference>
<dbReference type="PANTHER" id="PTHR34472">
    <property type="entry name" value="SULFUR CARRIER PROTEIN THIS"/>
    <property type="match status" value="1"/>
</dbReference>
<dbReference type="NCBIfam" id="TIGR01683">
    <property type="entry name" value="thiS"/>
    <property type="match status" value="1"/>
</dbReference>
<dbReference type="OrthoDB" id="197113at2"/>
<dbReference type="InterPro" id="IPR010035">
    <property type="entry name" value="Thi_S"/>
</dbReference>
<sequence length="65" mass="6770">MKIVLNGKSHETASTDLASLLAEIDFADAIVATALNGEFVSVDQRDGVSLQPGDRVEIVAPMQGG</sequence>
<dbReference type="PANTHER" id="PTHR34472:SF1">
    <property type="entry name" value="SULFUR CARRIER PROTEIN THIS"/>
    <property type="match status" value="1"/>
</dbReference>
<dbReference type="RefSeq" id="WP_109612645.1">
    <property type="nucleotide sequence ID" value="NZ_QGGG01000005.1"/>
</dbReference>
<reference evidence="1 2" key="1">
    <citation type="submission" date="2018-05" db="EMBL/GenBank/DDBJ databases">
        <title>Genomic Encyclopedia of Type Strains, Phase IV (KMG-IV): sequencing the most valuable type-strain genomes for metagenomic binning, comparative biology and taxonomic classification.</title>
        <authorList>
            <person name="Goeker M."/>
        </authorList>
    </citation>
    <scope>NUCLEOTIDE SEQUENCE [LARGE SCALE GENOMIC DNA]</scope>
    <source>
        <strain evidence="1 2">DSM 6986</strain>
    </source>
</reference>
<comment type="caution">
    <text evidence="1">The sequence shown here is derived from an EMBL/GenBank/DDBJ whole genome shotgun (WGS) entry which is preliminary data.</text>
</comment>
<dbReference type="Proteomes" id="UP000245396">
    <property type="component" value="Unassembled WGS sequence"/>
</dbReference>
<protein>
    <submittedName>
        <fullName evidence="1">Sulfur carrier protein</fullName>
    </submittedName>
</protein>